<gene>
    <name evidence="1" type="ORF">S12H4_26422</name>
</gene>
<evidence type="ECO:0000313" key="1">
    <source>
        <dbReference type="EMBL" id="GAI82362.1"/>
    </source>
</evidence>
<proteinExistence type="predicted"/>
<name>X1RNN3_9ZZZZ</name>
<accession>X1RNN3</accession>
<sequence>MALEHILKRILRAVFGGGADISAANPLEVHDPKVGSLISFEGTTTSDGAPAGAT</sequence>
<dbReference type="EMBL" id="BARW01014987">
    <property type="protein sequence ID" value="GAI82362.1"/>
    <property type="molecule type" value="Genomic_DNA"/>
</dbReference>
<feature type="non-terminal residue" evidence="1">
    <location>
        <position position="54"/>
    </location>
</feature>
<organism evidence="1">
    <name type="scientific">marine sediment metagenome</name>
    <dbReference type="NCBI Taxonomy" id="412755"/>
    <lineage>
        <taxon>unclassified sequences</taxon>
        <taxon>metagenomes</taxon>
        <taxon>ecological metagenomes</taxon>
    </lineage>
</organism>
<protein>
    <submittedName>
        <fullName evidence="1">Uncharacterized protein</fullName>
    </submittedName>
</protein>
<reference evidence="1" key="1">
    <citation type="journal article" date="2014" name="Front. Microbiol.">
        <title>High frequency of phylogenetically diverse reductive dehalogenase-homologous genes in deep subseafloor sedimentary metagenomes.</title>
        <authorList>
            <person name="Kawai M."/>
            <person name="Futagami T."/>
            <person name="Toyoda A."/>
            <person name="Takaki Y."/>
            <person name="Nishi S."/>
            <person name="Hori S."/>
            <person name="Arai W."/>
            <person name="Tsubouchi T."/>
            <person name="Morono Y."/>
            <person name="Uchiyama I."/>
            <person name="Ito T."/>
            <person name="Fujiyama A."/>
            <person name="Inagaki F."/>
            <person name="Takami H."/>
        </authorList>
    </citation>
    <scope>NUCLEOTIDE SEQUENCE</scope>
    <source>
        <strain evidence="1">Expedition CK06-06</strain>
    </source>
</reference>
<dbReference type="AlphaFoldDB" id="X1RNN3"/>
<comment type="caution">
    <text evidence="1">The sequence shown here is derived from an EMBL/GenBank/DDBJ whole genome shotgun (WGS) entry which is preliminary data.</text>
</comment>